<dbReference type="EMBL" id="UOFV01000096">
    <property type="protein sequence ID" value="VAW96714.1"/>
    <property type="molecule type" value="Genomic_DNA"/>
</dbReference>
<dbReference type="SMART" id="SM00635">
    <property type="entry name" value="BID_2"/>
    <property type="match status" value="1"/>
</dbReference>
<dbReference type="InterPro" id="IPR008964">
    <property type="entry name" value="Invasin/intimin_cell_adhesion"/>
</dbReference>
<proteinExistence type="predicted"/>
<dbReference type="Gene3D" id="2.60.40.1080">
    <property type="match status" value="1"/>
</dbReference>
<organism evidence="2">
    <name type="scientific">hydrothermal vent metagenome</name>
    <dbReference type="NCBI Taxonomy" id="652676"/>
    <lineage>
        <taxon>unclassified sequences</taxon>
        <taxon>metagenomes</taxon>
        <taxon>ecological metagenomes</taxon>
    </lineage>
</organism>
<dbReference type="InterPro" id="IPR003343">
    <property type="entry name" value="Big_2"/>
</dbReference>
<accession>A0A3B1ARW3</accession>
<name>A0A3B1ARW3_9ZZZZ</name>
<feature type="non-terminal residue" evidence="2">
    <location>
        <position position="119"/>
    </location>
</feature>
<reference evidence="2" key="1">
    <citation type="submission" date="2018-06" db="EMBL/GenBank/DDBJ databases">
        <authorList>
            <person name="Zhirakovskaya E."/>
        </authorList>
    </citation>
    <scope>NUCLEOTIDE SEQUENCE</scope>
</reference>
<protein>
    <recommendedName>
        <fullName evidence="1">BIG2 domain-containing protein</fullName>
    </recommendedName>
</protein>
<dbReference type="SUPFAM" id="SSF49373">
    <property type="entry name" value="Invasin/intimin cell-adhesion fragments"/>
    <property type="match status" value="1"/>
</dbReference>
<evidence type="ECO:0000313" key="2">
    <source>
        <dbReference type="EMBL" id="VAW96714.1"/>
    </source>
</evidence>
<dbReference type="Pfam" id="PF02368">
    <property type="entry name" value="Big_2"/>
    <property type="match status" value="1"/>
</dbReference>
<dbReference type="AlphaFoldDB" id="A0A3B1ARW3"/>
<evidence type="ECO:0000259" key="1">
    <source>
        <dbReference type="SMART" id="SM00635"/>
    </source>
</evidence>
<sequence>MLYLFTKTYVLRCLSALLFLFLVACGGGGGSPPDPVAGSDLSRIEVTPDLPFLAQGTTLSLIATGVDSDNSTRPLTSEVAWQSSDDSIATISSSGVVSGLAAGQVTLQASLDGIVGSTI</sequence>
<gene>
    <name evidence="2" type="ORF">MNBD_GAMMA19-1738</name>
</gene>
<dbReference type="PROSITE" id="PS51257">
    <property type="entry name" value="PROKAR_LIPOPROTEIN"/>
    <property type="match status" value="1"/>
</dbReference>
<feature type="domain" description="BIG2" evidence="1">
    <location>
        <begin position="40"/>
        <end position="119"/>
    </location>
</feature>